<dbReference type="GO" id="GO:0005524">
    <property type="term" value="F:ATP binding"/>
    <property type="evidence" value="ECO:0007669"/>
    <property type="project" value="UniProtKB-KW"/>
</dbReference>
<name>R7TGG4_CAPTE</name>
<dbReference type="SMART" id="SM01265">
    <property type="entry name" value="Mab-21"/>
    <property type="match status" value="1"/>
</dbReference>
<dbReference type="PANTHER" id="PTHR10656:SF42">
    <property type="entry name" value="CYCLIC GMP-AMP SYNTHASE-LIKE PROTEIN-RELATED"/>
    <property type="match status" value="1"/>
</dbReference>
<comment type="similarity">
    <text evidence="1">Belongs to the mab-21 family.</text>
</comment>
<evidence type="ECO:0000313" key="6">
    <source>
        <dbReference type="EnsemblMetazoa" id="CapteP196697"/>
    </source>
</evidence>
<dbReference type="InterPro" id="IPR024810">
    <property type="entry name" value="MAB21L/cGLR"/>
</dbReference>
<reference evidence="6" key="3">
    <citation type="submission" date="2015-06" db="UniProtKB">
        <authorList>
            <consortium name="EnsemblMetazoa"/>
        </authorList>
    </citation>
    <scope>IDENTIFICATION</scope>
</reference>
<accession>R7TGG4</accession>
<protein>
    <recommendedName>
        <fullName evidence="4">Mab-21-like nucleotidyltransferase domain-containing protein</fullName>
    </recommendedName>
</protein>
<evidence type="ECO:0000256" key="3">
    <source>
        <dbReference type="ARBA" id="ARBA00022840"/>
    </source>
</evidence>
<reference evidence="5 7" key="2">
    <citation type="journal article" date="2013" name="Nature">
        <title>Insights into bilaterian evolution from three spiralian genomes.</title>
        <authorList>
            <person name="Simakov O."/>
            <person name="Marletaz F."/>
            <person name="Cho S.J."/>
            <person name="Edsinger-Gonzales E."/>
            <person name="Havlak P."/>
            <person name="Hellsten U."/>
            <person name="Kuo D.H."/>
            <person name="Larsson T."/>
            <person name="Lv J."/>
            <person name="Arendt D."/>
            <person name="Savage R."/>
            <person name="Osoegawa K."/>
            <person name="de Jong P."/>
            <person name="Grimwood J."/>
            <person name="Chapman J.A."/>
            <person name="Shapiro H."/>
            <person name="Aerts A."/>
            <person name="Otillar R.P."/>
            <person name="Terry A.Y."/>
            <person name="Boore J.L."/>
            <person name="Grigoriev I.V."/>
            <person name="Lindberg D.R."/>
            <person name="Seaver E.C."/>
            <person name="Weisblat D.A."/>
            <person name="Putnam N.H."/>
            <person name="Rokhsar D.S."/>
        </authorList>
    </citation>
    <scope>NUCLEOTIDE SEQUENCE</scope>
    <source>
        <strain evidence="5 7">I ESC-2004</strain>
    </source>
</reference>
<gene>
    <name evidence="5" type="ORF">CAPTEDRAFT_196697</name>
</gene>
<dbReference type="EMBL" id="AMQN01013115">
    <property type="status" value="NOT_ANNOTATED_CDS"/>
    <property type="molecule type" value="Genomic_DNA"/>
</dbReference>
<keyword evidence="7" id="KW-1185">Reference proteome</keyword>
<evidence type="ECO:0000259" key="4">
    <source>
        <dbReference type="Pfam" id="PF03281"/>
    </source>
</evidence>
<evidence type="ECO:0000313" key="5">
    <source>
        <dbReference type="EMBL" id="ELT92868.1"/>
    </source>
</evidence>
<evidence type="ECO:0000313" key="7">
    <source>
        <dbReference type="Proteomes" id="UP000014760"/>
    </source>
</evidence>
<dbReference type="Pfam" id="PF03281">
    <property type="entry name" value="Mab-21"/>
    <property type="match status" value="1"/>
</dbReference>
<dbReference type="PANTHER" id="PTHR10656">
    <property type="entry name" value="CELL FATE DETERMINING PROTEIN MAB21-RELATED"/>
    <property type="match status" value="1"/>
</dbReference>
<keyword evidence="3" id="KW-0067">ATP-binding</keyword>
<feature type="domain" description="Mab-21-like nucleotidyltransferase" evidence="4">
    <location>
        <begin position="84"/>
        <end position="235"/>
    </location>
</feature>
<dbReference type="EnsemblMetazoa" id="CapteT196697">
    <property type="protein sequence ID" value="CapteP196697"/>
    <property type="gene ID" value="CapteG196697"/>
</dbReference>
<dbReference type="Gene3D" id="3.30.460.90">
    <property type="match status" value="1"/>
</dbReference>
<dbReference type="Gene3D" id="1.10.1410.40">
    <property type="match status" value="1"/>
</dbReference>
<organism evidence="5">
    <name type="scientific">Capitella teleta</name>
    <name type="common">Polychaete worm</name>
    <dbReference type="NCBI Taxonomy" id="283909"/>
    <lineage>
        <taxon>Eukaryota</taxon>
        <taxon>Metazoa</taxon>
        <taxon>Spiralia</taxon>
        <taxon>Lophotrochozoa</taxon>
        <taxon>Annelida</taxon>
        <taxon>Polychaeta</taxon>
        <taxon>Sedentaria</taxon>
        <taxon>Scolecida</taxon>
        <taxon>Capitellidae</taxon>
        <taxon>Capitella</taxon>
    </lineage>
</organism>
<dbReference type="EMBL" id="KB309967">
    <property type="protein sequence ID" value="ELT92868.1"/>
    <property type="molecule type" value="Genomic_DNA"/>
</dbReference>
<evidence type="ECO:0000256" key="2">
    <source>
        <dbReference type="ARBA" id="ARBA00022741"/>
    </source>
</evidence>
<dbReference type="InterPro" id="IPR046903">
    <property type="entry name" value="Mab-21-like_nuc_Trfase"/>
</dbReference>
<dbReference type="HOGENOM" id="CLU_047308_1_0_1"/>
<dbReference type="Proteomes" id="UP000014760">
    <property type="component" value="Unassembled WGS sequence"/>
</dbReference>
<dbReference type="AlphaFoldDB" id="R7TGG4"/>
<evidence type="ECO:0000256" key="1">
    <source>
        <dbReference type="ARBA" id="ARBA00008307"/>
    </source>
</evidence>
<proteinExistence type="inferred from homology"/>
<dbReference type="OrthoDB" id="6054650at2759"/>
<keyword evidence="2" id="KW-0547">Nucleotide-binding</keyword>
<reference evidence="7" key="1">
    <citation type="submission" date="2012-12" db="EMBL/GenBank/DDBJ databases">
        <authorList>
            <person name="Hellsten U."/>
            <person name="Grimwood J."/>
            <person name="Chapman J.A."/>
            <person name="Shapiro H."/>
            <person name="Aerts A."/>
            <person name="Otillar R.P."/>
            <person name="Terry A.Y."/>
            <person name="Boore J.L."/>
            <person name="Simakov O."/>
            <person name="Marletaz F."/>
            <person name="Cho S.-J."/>
            <person name="Edsinger-Gonzales E."/>
            <person name="Havlak P."/>
            <person name="Kuo D.-H."/>
            <person name="Larsson T."/>
            <person name="Lv J."/>
            <person name="Arendt D."/>
            <person name="Savage R."/>
            <person name="Osoegawa K."/>
            <person name="de Jong P."/>
            <person name="Lindberg D.R."/>
            <person name="Seaver E.C."/>
            <person name="Weisblat D.A."/>
            <person name="Putnam N.H."/>
            <person name="Grigoriev I.V."/>
            <person name="Rokhsar D.S."/>
        </authorList>
    </citation>
    <scope>NUCLEOTIDE SEQUENCE</scope>
    <source>
        <strain evidence="7">I ESC-2004</strain>
    </source>
</reference>
<sequence>MGTTYVVCIEPAHHLAILVPQMRPRVKNAYNTVLKTYYDQHVSIDKEEKKKMDDIYISLKIDIKNYLELPFTIGGLIDRGSNPEELKVIKQDEYDLLVKLNVSGSYWTSQVHEEDSRYMSIKARGKDPNVPANLIKDGKLSAAHVRNNFHSAVQKYVSNYNRRNNLKLALSTHGPAKTLHVKDVSGKQLFDVDLVPLVKLGKNWLIGKPHDKAKNMQPDVPEGCLWRRSFTHRESHALKCIPKGDREILKIVKTMRHYNDKQMGMLSTYVYKTAFLRWYNHDSKSVPDFKALSMWTKLVMYFAYVADTLRKERLYPYFDQDNLDNLLDKRKESALSNLAQYCHKMVDDVNFLESQLSVKAISTYSSFDEIETKHNRFLSVY</sequence>